<dbReference type="GeneID" id="100570780"/>
<reference evidence="7" key="2">
    <citation type="submission" date="2022-06" db="UniProtKB">
        <authorList>
            <consortium name="EnsemblMetazoa"/>
        </authorList>
    </citation>
    <scope>IDENTIFICATION</scope>
</reference>
<dbReference type="InterPro" id="IPR028002">
    <property type="entry name" value="Myb_DNA-bind_5"/>
</dbReference>
<dbReference type="OrthoDB" id="6588417at2759"/>
<dbReference type="KEGG" id="api:100570780"/>
<organism evidence="7 8">
    <name type="scientific">Acyrthosiphon pisum</name>
    <name type="common">Pea aphid</name>
    <dbReference type="NCBI Taxonomy" id="7029"/>
    <lineage>
        <taxon>Eukaryota</taxon>
        <taxon>Metazoa</taxon>
        <taxon>Ecdysozoa</taxon>
        <taxon>Arthropoda</taxon>
        <taxon>Hexapoda</taxon>
        <taxon>Insecta</taxon>
        <taxon>Pterygota</taxon>
        <taxon>Neoptera</taxon>
        <taxon>Paraneoptera</taxon>
        <taxon>Hemiptera</taxon>
        <taxon>Sternorrhyncha</taxon>
        <taxon>Aphidomorpha</taxon>
        <taxon>Aphidoidea</taxon>
        <taxon>Aphididae</taxon>
        <taxon>Macrosiphini</taxon>
        <taxon>Acyrthosiphon</taxon>
    </lineage>
</organism>
<evidence type="ECO:0000256" key="5">
    <source>
        <dbReference type="ARBA" id="ARBA00025466"/>
    </source>
</evidence>
<evidence type="ECO:0000256" key="2">
    <source>
        <dbReference type="ARBA" id="ARBA00016807"/>
    </source>
</evidence>
<dbReference type="Pfam" id="PF13873">
    <property type="entry name" value="Myb_DNA-bind_5"/>
    <property type="match status" value="1"/>
</dbReference>
<comment type="subunit">
    <text evidence="1">Self-associates forming complexes of several hundred monomers.</text>
</comment>
<dbReference type="AlphaFoldDB" id="A0A8R2JKR3"/>
<accession>A0A8R2JKR3</accession>
<reference evidence="8" key="1">
    <citation type="submission" date="2010-06" db="EMBL/GenBank/DDBJ databases">
        <authorList>
            <person name="Jiang H."/>
            <person name="Abraham K."/>
            <person name="Ali S."/>
            <person name="Alsbrooks S.L."/>
            <person name="Anim B.N."/>
            <person name="Anosike U.S."/>
            <person name="Attaway T."/>
            <person name="Bandaranaike D.P."/>
            <person name="Battles P.K."/>
            <person name="Bell S.N."/>
            <person name="Bell A.V."/>
            <person name="Beltran B."/>
            <person name="Bickham C."/>
            <person name="Bustamante Y."/>
            <person name="Caleb T."/>
            <person name="Canada A."/>
            <person name="Cardenas V."/>
            <person name="Carter K."/>
            <person name="Chacko J."/>
            <person name="Chandrabose M.N."/>
            <person name="Chavez D."/>
            <person name="Chavez A."/>
            <person name="Chen L."/>
            <person name="Chu H.-S."/>
            <person name="Claassen K.J."/>
            <person name="Cockrell R."/>
            <person name="Collins M."/>
            <person name="Cooper J.A."/>
            <person name="Cree A."/>
            <person name="Curry S.M."/>
            <person name="Da Y."/>
            <person name="Dao M.D."/>
            <person name="Das B."/>
            <person name="Davila M.-L."/>
            <person name="Davy-Carroll L."/>
            <person name="Denson S."/>
            <person name="Dinh H."/>
            <person name="Ebong V.E."/>
            <person name="Edwards J.R."/>
            <person name="Egan A."/>
            <person name="El-Daye J."/>
            <person name="Escobedo L."/>
            <person name="Fernandez S."/>
            <person name="Fernando P.R."/>
            <person name="Flagg N."/>
            <person name="Forbes L.D."/>
            <person name="Fowler R.G."/>
            <person name="Fu Q."/>
            <person name="Gabisi R.A."/>
            <person name="Ganer J."/>
            <person name="Garbino Pronczuk A."/>
            <person name="Garcia R.M."/>
            <person name="Garner T."/>
            <person name="Garrett T.E."/>
            <person name="Gonzalez D.A."/>
            <person name="Hamid H."/>
            <person name="Hawkins E.S."/>
            <person name="Hirani K."/>
            <person name="Hogues M.E."/>
            <person name="Hollins B."/>
            <person name="Hsiao C.-H."/>
            <person name="Jabil R."/>
            <person name="James M.L."/>
            <person name="Jhangiani S.N."/>
            <person name="Johnson B."/>
            <person name="Johnson Q."/>
            <person name="Joshi V."/>
            <person name="Kalu J.B."/>
            <person name="Kam C."/>
            <person name="Kashfia A."/>
            <person name="Keebler J."/>
            <person name="Kisamo H."/>
            <person name="Kovar C.L."/>
            <person name="Lago L.A."/>
            <person name="Lai C.-Y."/>
            <person name="Laidlaw J."/>
            <person name="Lara F."/>
            <person name="Le T.-K."/>
            <person name="Lee S.L."/>
            <person name="Legall F.H."/>
            <person name="Lemon S.J."/>
            <person name="Lewis L.R."/>
            <person name="Li B."/>
            <person name="Liu Y."/>
            <person name="Liu Y.-S."/>
            <person name="Lopez J."/>
            <person name="Lozado R.J."/>
            <person name="Lu J."/>
            <person name="Madu R.C."/>
            <person name="Maheshwari M."/>
            <person name="Maheshwari R."/>
            <person name="Malloy K."/>
            <person name="Martinez E."/>
            <person name="Mathew T."/>
            <person name="Mercado I.C."/>
            <person name="Mercado C."/>
            <person name="Meyer B."/>
            <person name="Montgomery K."/>
            <person name="Morgan M.B."/>
            <person name="Munidasa M."/>
            <person name="Nazareth L.V."/>
            <person name="Nelson J."/>
            <person name="Ng B.M."/>
            <person name="Nguyen N.B."/>
            <person name="Nguyen P.Q."/>
            <person name="Nguyen T."/>
            <person name="Obregon M."/>
            <person name="Okwuonu G.O."/>
            <person name="Onwere C.G."/>
            <person name="Orozco G."/>
            <person name="Parra A."/>
            <person name="Patel S."/>
            <person name="Patil S."/>
            <person name="Perez A."/>
            <person name="Perez Y."/>
            <person name="Pham C."/>
            <person name="Primus E.L."/>
            <person name="Pu L.-L."/>
            <person name="Puazo M."/>
            <person name="Qin X."/>
            <person name="Quiroz J.B."/>
            <person name="Reese J."/>
            <person name="Richards S."/>
            <person name="Rives C.M."/>
            <person name="Robberts R."/>
            <person name="Ruiz S.J."/>
            <person name="Ruiz M.J."/>
            <person name="Santibanez J."/>
            <person name="Schneider B.W."/>
            <person name="Sisson I."/>
            <person name="Smith M."/>
            <person name="Sodergren E."/>
            <person name="Song X.-Z."/>
            <person name="Song B.B."/>
            <person name="Summersgill H."/>
            <person name="Thelus R."/>
            <person name="Thornton R.D."/>
            <person name="Trejos Z.Y."/>
            <person name="Usmani K."/>
            <person name="Vattathil S."/>
            <person name="Villasana D."/>
            <person name="Walker D.L."/>
            <person name="Wang S."/>
            <person name="Wang K."/>
            <person name="White C.S."/>
            <person name="Williams A.C."/>
            <person name="Williamson J."/>
            <person name="Wilson K."/>
            <person name="Woghiren I.O."/>
            <person name="Woodworth J.R."/>
            <person name="Worley K.C."/>
            <person name="Wright R.A."/>
            <person name="Wu W."/>
            <person name="Young L."/>
            <person name="Zhang L."/>
            <person name="Zhang J."/>
            <person name="Zhu Y."/>
            <person name="Muzny D.M."/>
            <person name="Weinstock G."/>
            <person name="Gibbs R.A."/>
        </authorList>
    </citation>
    <scope>NUCLEOTIDE SEQUENCE [LARGE SCALE GENOMIC DNA]</scope>
    <source>
        <strain evidence="8">LSR1</strain>
    </source>
</reference>
<evidence type="ECO:0000256" key="1">
    <source>
        <dbReference type="ARBA" id="ARBA00011764"/>
    </source>
</evidence>
<dbReference type="PANTHER" id="PTHR23098">
    <property type="entry name" value="AGAP001331-PA-RELATED"/>
    <property type="match status" value="1"/>
</dbReference>
<dbReference type="Proteomes" id="UP000007819">
    <property type="component" value="Chromosome X"/>
</dbReference>
<evidence type="ECO:0000256" key="4">
    <source>
        <dbReference type="ARBA" id="ARBA00023163"/>
    </source>
</evidence>
<dbReference type="GO" id="GO:0005634">
    <property type="term" value="C:nucleus"/>
    <property type="evidence" value="ECO:0007669"/>
    <property type="project" value="TreeGrafter"/>
</dbReference>
<comment type="function">
    <text evidence="5">Involved in transvection phenomena (= synapsis-dependent gene expression), where the synaptic pairing of chromosomes carrying genes with which zeste interacts influences the expression of these genes. Zeste binds to DNA and stimulates transcription from a nearby promoter.</text>
</comment>
<dbReference type="PANTHER" id="PTHR23098:SF23">
    <property type="entry name" value="MYB-RELATED TRANSCRIPTION FACTOR, PARTNER OF PROFILIN-LIKE ISOFORM X2-RELATED"/>
    <property type="match status" value="1"/>
</dbReference>
<evidence type="ECO:0000256" key="3">
    <source>
        <dbReference type="ARBA" id="ARBA00023015"/>
    </source>
</evidence>
<feature type="domain" description="Myb/SANT-like DNA-binding" evidence="6">
    <location>
        <begin position="8"/>
        <end position="85"/>
    </location>
</feature>
<protein>
    <recommendedName>
        <fullName evidence="2">Regulatory protein zeste</fullName>
    </recommendedName>
</protein>
<keyword evidence="4" id="KW-0804">Transcription</keyword>
<dbReference type="RefSeq" id="XP_029340993.1">
    <property type="nucleotide sequence ID" value="XM_029485133.1"/>
</dbReference>
<evidence type="ECO:0000313" key="7">
    <source>
        <dbReference type="EnsemblMetazoa" id="XP_029340993.1"/>
    </source>
</evidence>
<sequence length="150" mass="16943">MTEKLIKRNPVFQADEINLLDSLVFKYKHVLENKQKGAVQVAQKSKYWNIVADEFNAAALNVSRSALNLKKCWENRKNNKKAELCAEKRNKKKTGGGPEETIPTNEAIDQFLTTITDIEVHGVVDSDSLRNMSSSTPNNFETILQGNYTI</sequence>
<proteinExistence type="predicted"/>
<keyword evidence="8" id="KW-1185">Reference proteome</keyword>
<evidence type="ECO:0000313" key="8">
    <source>
        <dbReference type="Proteomes" id="UP000007819"/>
    </source>
</evidence>
<dbReference type="EnsemblMetazoa" id="XM_029485133.1">
    <property type="protein sequence ID" value="XP_029340993.1"/>
    <property type="gene ID" value="LOC100570780"/>
</dbReference>
<name>A0A8R2JKR3_ACYPI</name>
<keyword evidence="3" id="KW-0805">Transcription regulation</keyword>
<evidence type="ECO:0000259" key="6">
    <source>
        <dbReference type="Pfam" id="PF13873"/>
    </source>
</evidence>